<feature type="transmembrane region" description="Helical" evidence="6">
    <location>
        <begin position="6"/>
        <end position="35"/>
    </location>
</feature>
<dbReference type="RefSeq" id="WP_089792473.1">
    <property type="nucleotide sequence ID" value="NZ_FPBP01000001.1"/>
</dbReference>
<keyword evidence="6" id="KW-1003">Cell membrane</keyword>
<dbReference type="PANTHER" id="PTHR43483">
    <property type="entry name" value="MEMBRANE TRANSPORTER PROTEIN HI_0806-RELATED"/>
    <property type="match status" value="1"/>
</dbReference>
<keyword evidence="5 6" id="KW-0472">Membrane</keyword>
<evidence type="ECO:0000313" key="7">
    <source>
        <dbReference type="EMBL" id="SFU35096.1"/>
    </source>
</evidence>
<name>A0A1I7FG60_9GAMM</name>
<keyword evidence="8" id="KW-1185">Reference proteome</keyword>
<protein>
    <recommendedName>
        <fullName evidence="6">Probable membrane transporter protein</fullName>
    </recommendedName>
</protein>
<accession>A0A1I7FG60</accession>
<sequence>MLASLMFLFSVGAVAGFIAGLFGIGGGVVIVPALIFGLKAQGIDESLVIHMAIGTSLATIAVTGASSAFGHWLKGAVSRNMLAGMLPGLIAGAVLGGVIASLIQAAMLELLFGLFLIVVAVRMMVTKMPPTSEEGADRWAMGVAGTVIGAFSALFGVGGGVLSVPWLVRSGATLKRAIGTSAACGFPIAVFGALTFLVTGLDEATLPAYATGYLYWPAFLGMVVCSVPSARLGVMAAHYLPSTLLKRLFSLLILAIGLRLVV</sequence>
<feature type="transmembrane region" description="Helical" evidence="6">
    <location>
        <begin position="47"/>
        <end position="69"/>
    </location>
</feature>
<organism evidence="7 8">
    <name type="scientific">Halomonas korlensis</name>
    <dbReference type="NCBI Taxonomy" id="463301"/>
    <lineage>
        <taxon>Bacteria</taxon>
        <taxon>Pseudomonadati</taxon>
        <taxon>Pseudomonadota</taxon>
        <taxon>Gammaproteobacteria</taxon>
        <taxon>Oceanospirillales</taxon>
        <taxon>Halomonadaceae</taxon>
        <taxon>Halomonas</taxon>
    </lineage>
</organism>
<dbReference type="EMBL" id="FPBP01000001">
    <property type="protein sequence ID" value="SFU35096.1"/>
    <property type="molecule type" value="Genomic_DNA"/>
</dbReference>
<feature type="transmembrane region" description="Helical" evidence="6">
    <location>
        <begin position="110"/>
        <end position="127"/>
    </location>
</feature>
<comment type="subcellular location">
    <subcellularLocation>
        <location evidence="6">Cell membrane</location>
        <topology evidence="6">Multi-pass membrane protein</topology>
    </subcellularLocation>
    <subcellularLocation>
        <location evidence="1">Membrane</location>
        <topology evidence="1">Multi-pass membrane protein</topology>
    </subcellularLocation>
</comment>
<gene>
    <name evidence="7" type="ORF">SAMN04487955_101459</name>
</gene>
<dbReference type="PANTHER" id="PTHR43483:SF3">
    <property type="entry name" value="MEMBRANE TRANSPORTER PROTEIN HI_0806-RELATED"/>
    <property type="match status" value="1"/>
</dbReference>
<dbReference type="AlphaFoldDB" id="A0A1I7FG60"/>
<keyword evidence="3 6" id="KW-0812">Transmembrane</keyword>
<dbReference type="STRING" id="463301.SAMN04487955_101459"/>
<evidence type="ECO:0000256" key="1">
    <source>
        <dbReference type="ARBA" id="ARBA00004141"/>
    </source>
</evidence>
<comment type="similarity">
    <text evidence="2 6">Belongs to the 4-toluene sulfonate uptake permease (TSUP) (TC 2.A.102) family.</text>
</comment>
<evidence type="ECO:0000313" key="8">
    <source>
        <dbReference type="Proteomes" id="UP000198693"/>
    </source>
</evidence>
<dbReference type="InterPro" id="IPR002781">
    <property type="entry name" value="TM_pro_TauE-like"/>
</dbReference>
<feature type="transmembrane region" description="Helical" evidence="6">
    <location>
        <begin position="213"/>
        <end position="232"/>
    </location>
</feature>
<evidence type="ECO:0000256" key="3">
    <source>
        <dbReference type="ARBA" id="ARBA00022692"/>
    </source>
</evidence>
<feature type="transmembrane region" description="Helical" evidence="6">
    <location>
        <begin position="180"/>
        <end position="201"/>
    </location>
</feature>
<dbReference type="Pfam" id="PF01925">
    <property type="entry name" value="TauE"/>
    <property type="match status" value="1"/>
</dbReference>
<evidence type="ECO:0000256" key="4">
    <source>
        <dbReference type="ARBA" id="ARBA00022989"/>
    </source>
</evidence>
<dbReference type="OrthoDB" id="457670at2"/>
<feature type="transmembrane region" description="Helical" evidence="6">
    <location>
        <begin position="139"/>
        <end position="168"/>
    </location>
</feature>
<dbReference type="Proteomes" id="UP000198693">
    <property type="component" value="Unassembled WGS sequence"/>
</dbReference>
<dbReference type="GO" id="GO:0005886">
    <property type="term" value="C:plasma membrane"/>
    <property type="evidence" value="ECO:0007669"/>
    <property type="project" value="UniProtKB-SubCell"/>
</dbReference>
<evidence type="ECO:0000256" key="6">
    <source>
        <dbReference type="RuleBase" id="RU363041"/>
    </source>
</evidence>
<reference evidence="8" key="1">
    <citation type="submission" date="2016-10" db="EMBL/GenBank/DDBJ databases">
        <authorList>
            <person name="Varghese N."/>
            <person name="Submissions S."/>
        </authorList>
    </citation>
    <scope>NUCLEOTIDE SEQUENCE [LARGE SCALE GENOMIC DNA]</scope>
    <source>
        <strain evidence="8">CGMCC 1.6981</strain>
    </source>
</reference>
<evidence type="ECO:0000256" key="2">
    <source>
        <dbReference type="ARBA" id="ARBA00009142"/>
    </source>
</evidence>
<feature type="transmembrane region" description="Helical" evidence="6">
    <location>
        <begin position="244"/>
        <end position="261"/>
    </location>
</feature>
<keyword evidence="4 6" id="KW-1133">Transmembrane helix</keyword>
<proteinExistence type="inferred from homology"/>
<evidence type="ECO:0000256" key="5">
    <source>
        <dbReference type="ARBA" id="ARBA00023136"/>
    </source>
</evidence>
<feature type="transmembrane region" description="Helical" evidence="6">
    <location>
        <begin position="81"/>
        <end position="103"/>
    </location>
</feature>